<dbReference type="Pfam" id="PF01497">
    <property type="entry name" value="Peripla_BP_2"/>
    <property type="match status" value="1"/>
</dbReference>
<dbReference type="Proteomes" id="UP000186666">
    <property type="component" value="Unassembled WGS sequence"/>
</dbReference>
<feature type="domain" description="Fe/B12 periplasmic-binding" evidence="6">
    <location>
        <begin position="70"/>
        <end position="323"/>
    </location>
</feature>
<comment type="caution">
    <text evidence="7">The sequence shown here is derived from an EMBL/GenBank/DDBJ whole genome shotgun (WGS) entry which is preliminary data.</text>
</comment>
<evidence type="ECO:0000256" key="1">
    <source>
        <dbReference type="ARBA" id="ARBA00004196"/>
    </source>
</evidence>
<evidence type="ECO:0000256" key="5">
    <source>
        <dbReference type="SAM" id="SignalP"/>
    </source>
</evidence>
<keyword evidence="3" id="KW-0813">Transport</keyword>
<organism evidence="7 8">
    <name type="scientific">Paenibacillus macquariensis</name>
    <dbReference type="NCBI Taxonomy" id="948756"/>
    <lineage>
        <taxon>Bacteria</taxon>
        <taxon>Bacillati</taxon>
        <taxon>Bacillota</taxon>
        <taxon>Bacilli</taxon>
        <taxon>Bacillales</taxon>
        <taxon>Paenibacillaceae</taxon>
        <taxon>Paenibacillus</taxon>
    </lineage>
</organism>
<dbReference type="EMBL" id="FTNK01000009">
    <property type="protein sequence ID" value="SIR24226.1"/>
    <property type="molecule type" value="Genomic_DNA"/>
</dbReference>
<dbReference type="PROSITE" id="PS50983">
    <property type="entry name" value="FE_B12_PBP"/>
    <property type="match status" value="1"/>
</dbReference>
<evidence type="ECO:0000256" key="3">
    <source>
        <dbReference type="ARBA" id="ARBA00022448"/>
    </source>
</evidence>
<dbReference type="PANTHER" id="PTHR30532:SF26">
    <property type="entry name" value="IRON(3+)-HYDROXAMATE-BINDING PROTEIN FHUD"/>
    <property type="match status" value="1"/>
</dbReference>
<feature type="signal peptide" evidence="5">
    <location>
        <begin position="1"/>
        <end position="22"/>
    </location>
</feature>
<proteinExistence type="inferred from homology"/>
<dbReference type="RefSeq" id="WP_068588721.1">
    <property type="nucleotide sequence ID" value="NZ_FTNK01000009.1"/>
</dbReference>
<dbReference type="SUPFAM" id="SSF53807">
    <property type="entry name" value="Helical backbone' metal receptor"/>
    <property type="match status" value="1"/>
</dbReference>
<comment type="similarity">
    <text evidence="2">Belongs to the bacterial solute-binding protein 8 family.</text>
</comment>
<reference evidence="7 8" key="1">
    <citation type="submission" date="2017-01" db="EMBL/GenBank/DDBJ databases">
        <authorList>
            <person name="Varghese N."/>
            <person name="Submissions S."/>
        </authorList>
    </citation>
    <scope>NUCLEOTIDE SEQUENCE [LARGE SCALE GENOMIC DNA]</scope>
    <source>
        <strain evidence="7 8">ATCC 23464</strain>
    </source>
</reference>
<name>A0ABY1K4G1_9BACL</name>
<keyword evidence="8" id="KW-1185">Reference proteome</keyword>
<protein>
    <submittedName>
        <fullName evidence="7">Iron complex transport system substrate-binding protein</fullName>
    </submittedName>
</protein>
<evidence type="ECO:0000256" key="4">
    <source>
        <dbReference type="ARBA" id="ARBA00022729"/>
    </source>
</evidence>
<evidence type="ECO:0000256" key="2">
    <source>
        <dbReference type="ARBA" id="ARBA00008814"/>
    </source>
</evidence>
<gene>
    <name evidence="7" type="ORF">SAMN05421578_109115</name>
</gene>
<evidence type="ECO:0000313" key="8">
    <source>
        <dbReference type="Proteomes" id="UP000186666"/>
    </source>
</evidence>
<evidence type="ECO:0000313" key="7">
    <source>
        <dbReference type="EMBL" id="SIR24226.1"/>
    </source>
</evidence>
<evidence type="ECO:0000259" key="6">
    <source>
        <dbReference type="PROSITE" id="PS50983"/>
    </source>
</evidence>
<sequence length="327" mass="36499">MFKNKSIIFCLLLVMLAVMITACGSKGDQSSESNKSSEVVKVEEVVSEQPQTRTVKTVNGDIVIPANAKRIVVDSYLPTLLLLDVKPVGATQVDIENVHIQNLNANIESTGENSFEKILALQPDLIISSDIEKSSFEKFSKMAPTIIIPYETYSDVHEEVRTIGQMLGKDKEAEKWLAMFDEKIQQQRERIQAVMAEGETVSIFGAFGKDSYIYGDGIYKGGQAIYKQLQLTPSKRIKKELIDAGESNKQVSFEVLTDYAGDYIFFDISNGGSLDKKDPVWQSIDAVKKENVFYLDGKRFWPYDPIAVLAQAEEVADMLVAKKKGQK</sequence>
<dbReference type="Gene3D" id="3.40.50.1980">
    <property type="entry name" value="Nitrogenase molybdenum iron protein domain"/>
    <property type="match status" value="2"/>
</dbReference>
<comment type="subcellular location">
    <subcellularLocation>
        <location evidence="1">Cell envelope</location>
    </subcellularLocation>
</comment>
<dbReference type="PANTHER" id="PTHR30532">
    <property type="entry name" value="IRON III DICITRATE-BINDING PERIPLASMIC PROTEIN"/>
    <property type="match status" value="1"/>
</dbReference>
<keyword evidence="4 5" id="KW-0732">Signal</keyword>
<dbReference type="PROSITE" id="PS51257">
    <property type="entry name" value="PROKAR_LIPOPROTEIN"/>
    <property type="match status" value="1"/>
</dbReference>
<dbReference type="InterPro" id="IPR002491">
    <property type="entry name" value="ABC_transptr_periplasmic_BD"/>
</dbReference>
<dbReference type="InterPro" id="IPR051313">
    <property type="entry name" value="Bact_iron-sidero_bind"/>
</dbReference>
<feature type="chain" id="PRO_5047192835" evidence="5">
    <location>
        <begin position="23"/>
        <end position="327"/>
    </location>
</feature>
<accession>A0ABY1K4G1</accession>